<evidence type="ECO:0000256" key="3">
    <source>
        <dbReference type="ARBA" id="ARBA00022833"/>
    </source>
</evidence>
<feature type="compositionally biased region" description="Basic residues" evidence="8">
    <location>
        <begin position="59"/>
        <end position="69"/>
    </location>
</feature>
<dbReference type="GO" id="GO:0000978">
    <property type="term" value="F:RNA polymerase II cis-regulatory region sequence-specific DNA binding"/>
    <property type="evidence" value="ECO:0007669"/>
    <property type="project" value="TreeGrafter"/>
</dbReference>
<dbReference type="GO" id="GO:0000981">
    <property type="term" value="F:DNA-binding transcription factor activity, RNA polymerase II-specific"/>
    <property type="evidence" value="ECO:0007669"/>
    <property type="project" value="TreeGrafter"/>
</dbReference>
<dbReference type="GO" id="GO:0006878">
    <property type="term" value="P:intracellular copper ion homeostasis"/>
    <property type="evidence" value="ECO:0007669"/>
    <property type="project" value="TreeGrafter"/>
</dbReference>
<reference evidence="11" key="1">
    <citation type="journal article" date="2021" name="G3 (Bethesda)">
        <title>Chromosome assembled and annotated genome sequence of Aspergillus flavus NRRL 3357.</title>
        <authorList>
            <person name="Skerker J.M."/>
            <person name="Pianalto K.M."/>
            <person name="Mondo S.J."/>
            <person name="Yang K."/>
            <person name="Arkin A.P."/>
            <person name="Keller N.P."/>
            <person name="Grigoriev I.V."/>
            <person name="Louise Glass N.L."/>
        </authorList>
    </citation>
    <scope>NUCLEOTIDE SEQUENCE [LARGE SCALE GENOMIC DNA]</scope>
    <source>
        <strain evidence="11">ATCC 200026 / FGSC A1120 / IAM 13836 / NRRL 3357 / JCM 12722 / SRRC 167</strain>
    </source>
</reference>
<accession>A0A7U2MCY8</accession>
<keyword evidence="6" id="KW-0804">Transcription</keyword>
<keyword evidence="11" id="KW-1185">Reference proteome</keyword>
<dbReference type="GO" id="GO:0045944">
    <property type="term" value="P:positive regulation of transcription by RNA polymerase II"/>
    <property type="evidence" value="ECO:0007669"/>
    <property type="project" value="TreeGrafter"/>
</dbReference>
<name>A0A7U2MCY8_ASPFN</name>
<dbReference type="InterPro" id="IPR001083">
    <property type="entry name" value="Cu_fist_DNA-bd_dom"/>
</dbReference>
<evidence type="ECO:0000256" key="4">
    <source>
        <dbReference type="ARBA" id="ARBA00023008"/>
    </source>
</evidence>
<evidence type="ECO:0000256" key="7">
    <source>
        <dbReference type="ARBA" id="ARBA00023242"/>
    </source>
</evidence>
<dbReference type="InterPro" id="IPR051763">
    <property type="entry name" value="Copper_Homeo_Regul"/>
</dbReference>
<evidence type="ECO:0000313" key="11">
    <source>
        <dbReference type="Proteomes" id="UP000596276"/>
    </source>
</evidence>
<dbReference type="PANTHER" id="PTHR28088">
    <property type="entry name" value="TRANSCRIPTIONAL ACTIVATOR HAA1-RELATED"/>
    <property type="match status" value="1"/>
</dbReference>
<comment type="subcellular location">
    <subcellularLocation>
        <location evidence="1">Nucleus</location>
    </subcellularLocation>
</comment>
<keyword evidence="4" id="KW-0186">Copper</keyword>
<sequence length="218" mass="23886">MLVDGVKWACGPCVRGHRVSTCEHHDRTLIRINRKGRPFVTCSVCNETPCPKPREHYKVQHSSRVKKTKPAPEKNITRRASSRANPACLPLAPRPTEVSNTLPTLLSINRLPDLQQVGVPIGSNASGGVSNQLPGLTPLAPDQQQQSTSRSRGESFTAPGIPLTFMYRDNQLPVPGAIESQMSVTPAVRLPPLRTPVHQNYPACDMMNSGHLLPSKPW</sequence>
<feature type="region of interest" description="Disordered" evidence="8">
    <location>
        <begin position="54"/>
        <end position="95"/>
    </location>
</feature>
<dbReference type="Pfam" id="PF00649">
    <property type="entry name" value="Copper-fist"/>
    <property type="match status" value="1"/>
</dbReference>
<dbReference type="SMART" id="SM01090">
    <property type="entry name" value="Copper-fist"/>
    <property type="match status" value="1"/>
</dbReference>
<keyword evidence="2" id="KW-0479">Metal-binding</keyword>
<feature type="region of interest" description="Disordered" evidence="8">
    <location>
        <begin position="122"/>
        <end position="160"/>
    </location>
</feature>
<keyword evidence="5" id="KW-0805">Transcription regulation</keyword>
<feature type="compositionally biased region" description="Polar residues" evidence="8">
    <location>
        <begin position="123"/>
        <end position="134"/>
    </location>
</feature>
<dbReference type="GO" id="GO:0006879">
    <property type="term" value="P:intracellular iron ion homeostasis"/>
    <property type="evidence" value="ECO:0007669"/>
    <property type="project" value="TreeGrafter"/>
</dbReference>
<evidence type="ECO:0000256" key="1">
    <source>
        <dbReference type="ARBA" id="ARBA00004123"/>
    </source>
</evidence>
<dbReference type="PROSITE" id="PS50073">
    <property type="entry name" value="COPPER_FIST_2"/>
    <property type="match status" value="1"/>
</dbReference>
<dbReference type="AlphaFoldDB" id="A0A7U2MCY8"/>
<evidence type="ECO:0000256" key="6">
    <source>
        <dbReference type="ARBA" id="ARBA00023163"/>
    </source>
</evidence>
<dbReference type="InterPro" id="IPR036395">
    <property type="entry name" value="Cu_fist_DNA-bd_dom_sf"/>
</dbReference>
<evidence type="ECO:0000313" key="10">
    <source>
        <dbReference type="EMBL" id="QRD81413.1"/>
    </source>
</evidence>
<feature type="domain" description="Copper-fist" evidence="9">
    <location>
        <begin position="1"/>
        <end position="39"/>
    </location>
</feature>
<dbReference type="SUPFAM" id="SSF57879">
    <property type="entry name" value="Zinc domain conserved in yeast copper-regulated transcription factors"/>
    <property type="match status" value="1"/>
</dbReference>
<proteinExistence type="predicted"/>
<dbReference type="FunFam" id="3.90.430.10:FF:000001">
    <property type="entry name" value="Copper fist DNA-binding protein"/>
    <property type="match status" value="1"/>
</dbReference>
<dbReference type="VEuPathDB" id="FungiDB:AFLA_004909"/>
<dbReference type="PANTHER" id="PTHR28088:SF5">
    <property type="entry name" value="TRANSCRIPTIONAL ACTIVATOR HAA1-RELATED"/>
    <property type="match status" value="1"/>
</dbReference>
<dbReference type="SMART" id="SM00412">
    <property type="entry name" value="Cu_FIST"/>
    <property type="match status" value="1"/>
</dbReference>
<dbReference type="PRINTS" id="PR00617">
    <property type="entry name" value="COPPERFIST"/>
</dbReference>
<dbReference type="GO" id="GO:0005634">
    <property type="term" value="C:nucleus"/>
    <property type="evidence" value="ECO:0007669"/>
    <property type="project" value="UniProtKB-SubCell"/>
</dbReference>
<keyword evidence="3" id="KW-0862">Zinc</keyword>
<evidence type="ECO:0000256" key="8">
    <source>
        <dbReference type="SAM" id="MobiDB-lite"/>
    </source>
</evidence>
<dbReference type="EMBL" id="CP044622">
    <property type="protein sequence ID" value="QRD81413.1"/>
    <property type="molecule type" value="Genomic_DNA"/>
</dbReference>
<evidence type="ECO:0000256" key="2">
    <source>
        <dbReference type="ARBA" id="ARBA00022723"/>
    </source>
</evidence>
<dbReference type="GO" id="GO:0005507">
    <property type="term" value="F:copper ion binding"/>
    <property type="evidence" value="ECO:0007669"/>
    <property type="project" value="InterPro"/>
</dbReference>
<evidence type="ECO:0000259" key="9">
    <source>
        <dbReference type="PROSITE" id="PS50073"/>
    </source>
</evidence>
<dbReference type="VEuPathDB" id="FungiDB:F9C07_2125655"/>
<keyword evidence="7" id="KW-0539">Nucleus</keyword>
<organism evidence="10 11">
    <name type="scientific">Aspergillus flavus (strain ATCC 200026 / FGSC A1120 / IAM 13836 / NRRL 3357 / JCM 12722 / SRRC 167)</name>
    <dbReference type="NCBI Taxonomy" id="332952"/>
    <lineage>
        <taxon>Eukaryota</taxon>
        <taxon>Fungi</taxon>
        <taxon>Dikarya</taxon>
        <taxon>Ascomycota</taxon>
        <taxon>Pezizomycotina</taxon>
        <taxon>Eurotiomycetes</taxon>
        <taxon>Eurotiomycetidae</taxon>
        <taxon>Eurotiales</taxon>
        <taxon>Aspergillaceae</taxon>
        <taxon>Aspergillus</taxon>
        <taxon>Aspergillus subgen. Circumdati</taxon>
    </lineage>
</organism>
<evidence type="ECO:0000256" key="5">
    <source>
        <dbReference type="ARBA" id="ARBA00023015"/>
    </source>
</evidence>
<protein>
    <submittedName>
        <fullName evidence="10">Copper fist DNA binding domain-containing protein</fullName>
    </submittedName>
</protein>
<dbReference type="Proteomes" id="UP000596276">
    <property type="component" value="Chromosome 2"/>
</dbReference>
<dbReference type="Gene3D" id="3.90.430.10">
    <property type="entry name" value="Copper fist DNA-binding domain"/>
    <property type="match status" value="1"/>
</dbReference>
<gene>
    <name evidence="10" type="ORF">F9C07_2125655</name>
</gene>